<dbReference type="OrthoDB" id="7730at10239"/>
<evidence type="ECO:0000256" key="7">
    <source>
        <dbReference type="ARBA" id="ARBA00023163"/>
    </source>
</evidence>
<evidence type="ECO:0000256" key="3">
    <source>
        <dbReference type="ARBA" id="ARBA00015634"/>
    </source>
</evidence>
<dbReference type="InterPro" id="IPR006834">
    <property type="entry name" value="Pox_A8"/>
</dbReference>
<evidence type="ECO:0000256" key="10">
    <source>
        <dbReference type="ARBA" id="ARBA00034740"/>
    </source>
</evidence>
<evidence type="ECO:0000256" key="6">
    <source>
        <dbReference type="ARBA" id="ARBA00023159"/>
    </source>
</evidence>
<keyword evidence="12" id="KW-1185">Reference proteome</keyword>
<evidence type="ECO:0000313" key="12">
    <source>
        <dbReference type="Proteomes" id="UP000217428"/>
    </source>
</evidence>
<gene>
    <name evidence="11" type="ORF">EPTV-WA-104</name>
</gene>
<accession>A0A220T6G9</accession>
<protein>
    <recommendedName>
        <fullName evidence="3">Intermediate transcription factor 3 small subunit</fullName>
    </recommendedName>
    <alternativeName>
        <fullName evidence="9">VITF-3 32 kDa subunit</fullName>
    </alternativeName>
    <alternativeName>
        <fullName evidence="8">VITF-3 small subunit</fullName>
    </alternativeName>
</protein>
<evidence type="ECO:0000256" key="5">
    <source>
        <dbReference type="ARBA" id="ARBA00023015"/>
    </source>
</evidence>
<evidence type="ECO:0000256" key="2">
    <source>
        <dbReference type="ARBA" id="ARBA00011528"/>
    </source>
</evidence>
<evidence type="ECO:0000256" key="4">
    <source>
        <dbReference type="ARBA" id="ARBA00022518"/>
    </source>
</evidence>
<evidence type="ECO:0000256" key="8">
    <source>
        <dbReference type="ARBA" id="ARBA00030145"/>
    </source>
</evidence>
<evidence type="ECO:0000313" key="11">
    <source>
        <dbReference type="EMBL" id="ASK51305.1"/>
    </source>
</evidence>
<keyword evidence="6" id="KW-0010">Activator</keyword>
<organism evidence="11 12">
    <name type="scientific">Eptesipox virus</name>
    <dbReference type="NCBI Taxonomy" id="1329402"/>
    <lineage>
        <taxon>Viruses</taxon>
        <taxon>Varidnaviria</taxon>
        <taxon>Bamfordvirae</taxon>
        <taxon>Nucleocytoviricota</taxon>
        <taxon>Pokkesviricetes</taxon>
        <taxon>Chitovirales</taxon>
        <taxon>Poxviridae</taxon>
        <taxon>Chordopoxvirinae</taxon>
        <taxon>Vespertilionpoxvirus</taxon>
        <taxon>Vespertilionpoxvirus eptesipox</taxon>
    </lineage>
</organism>
<proteinExistence type="inferred from homology"/>
<dbReference type="Proteomes" id="UP000217428">
    <property type="component" value="Segment"/>
</dbReference>
<comment type="subunit">
    <text evidence="2">Heterodimer of a 45 kDa (A23R) and a 32 kDa (A8R) subunit to form the virus intermediate transcription factor (VITF)-3.</text>
</comment>
<keyword evidence="5" id="KW-0805">Transcription regulation</keyword>
<evidence type="ECO:0000256" key="1">
    <source>
        <dbReference type="ARBA" id="ARBA00003344"/>
    </source>
</evidence>
<evidence type="ECO:0000256" key="9">
    <source>
        <dbReference type="ARBA" id="ARBA00030405"/>
    </source>
</evidence>
<reference evidence="11 12" key="1">
    <citation type="journal article" date="2017" name="Virus Genes">
        <title>Characterization of Eptesipoxvirus, a novel poxvirus from a microchiropteran bat.</title>
        <authorList>
            <person name="Tu S.L."/>
            <person name="Nakazawa Y."/>
            <person name="Gao J."/>
            <person name="Wilkins K."/>
            <person name="Gallardo-Romero N."/>
            <person name="Li Y."/>
            <person name="Emerson G.L."/>
            <person name="Carroll D.S."/>
            <person name="Upton C."/>
        </authorList>
    </citation>
    <scope>NUCLEOTIDE SEQUENCE [LARGE SCALE GENOMIC DNA]</scope>
    <source>
        <strain evidence="11 12">Washington</strain>
    </source>
</reference>
<comment type="similarity">
    <text evidence="10">Belongs to the orthopoxvirus OPG134 family.</text>
</comment>
<comment type="function">
    <text evidence="1">Acts with RNA polymerase to initiate transcription from intermediate gene promoters.</text>
</comment>
<sequence>MFEPVPDLNLEANVELGEINVDKTVARVGETTNYVSKSRRLFTHKTKDDERKLALRFFLPRLYYLKYNEVNYLFRCIDTVKDVVITKKNNITSVLYVVLLTMASKGYKLSESMIEMFFPELFNEKSKKFKFVSQMMSIQQKIGYTDMGNYHNYMFEQYYATIALTLRFDEYSEIFCTRKECQFISSFTEITYRLYLLFLKSDIIQWSSATGAIINQLINTVLITIYDYINKSIKEKKIFDCTLAKENKLPIQFLLERKELLDRFIIDLKNTSSCKISKRDKDILDTYCIFY</sequence>
<keyword evidence="4" id="KW-0244">Early protein</keyword>
<keyword evidence="7" id="KW-0804">Transcription</keyword>
<dbReference type="Pfam" id="PF04745">
    <property type="entry name" value="Pox_A8"/>
    <property type="match status" value="1"/>
</dbReference>
<name>A0A220T6G9_9POXV</name>
<dbReference type="EMBL" id="KY747497">
    <property type="protein sequence ID" value="ASK51305.1"/>
    <property type="molecule type" value="Genomic_DNA"/>
</dbReference>